<dbReference type="EMBL" id="AFCE01000140">
    <property type="protein sequence ID" value="EGL82745.1"/>
    <property type="molecule type" value="Genomic_DNA"/>
</dbReference>
<accession>F5L7F3</accession>
<sequence>MDRKLFLQTFLHSPTQVGSVVPSSSFMVREITDLVAKSNPATVVEFGAGTGVITRELDNYCQENQAKLLTFEKDDKLRDYLKEQFPHLPIFSDALYLPKVLDEQGLTQVDCIVCGLPFTLFPQELREQLFDIIYSTLSEDGALVMYQFSWHMRKALKQRFGSVELNFIPLNIPPAFVYYCKK</sequence>
<reference evidence="1 2" key="1">
    <citation type="journal article" date="2011" name="J. Bacteriol.">
        <title>Draft genome sequence of the thermoalkaliphilic Caldalkalibacillus thermarum strain TA2.A1.</title>
        <authorList>
            <person name="Kalamorz F."/>
            <person name="Keis S."/>
            <person name="McMillan D.G."/>
            <person name="Olsson K."/>
            <person name="Stanton J.A."/>
            <person name="Stockwell P."/>
            <person name="Black M.A."/>
            <person name="Klingeman D.M."/>
            <person name="Land M.L."/>
            <person name="Han C.S."/>
            <person name="Martin S.L."/>
            <person name="Becher S.A."/>
            <person name="Peddie C.J."/>
            <person name="Morgan H.W."/>
            <person name="Matthies D."/>
            <person name="Preiss L."/>
            <person name="Meier T."/>
            <person name="Brown S.D."/>
            <person name="Cook G.M."/>
        </authorList>
    </citation>
    <scope>NUCLEOTIDE SEQUENCE [LARGE SCALE GENOMIC DNA]</scope>
    <source>
        <strain evidence="1 2">TA2.A1</strain>
    </source>
</reference>
<dbReference type="SUPFAM" id="SSF53335">
    <property type="entry name" value="S-adenosyl-L-methionine-dependent methyltransferases"/>
    <property type="match status" value="1"/>
</dbReference>
<protein>
    <recommendedName>
        <fullName evidence="3">Ribosomal RNA adenine methylase transferase</fullName>
    </recommendedName>
</protein>
<dbReference type="Gene3D" id="3.40.50.150">
    <property type="entry name" value="Vaccinia Virus protein VP39"/>
    <property type="match status" value="1"/>
</dbReference>
<evidence type="ECO:0000313" key="1">
    <source>
        <dbReference type="EMBL" id="EGL82745.1"/>
    </source>
</evidence>
<proteinExistence type="predicted"/>
<evidence type="ECO:0008006" key="3">
    <source>
        <dbReference type="Google" id="ProtNLM"/>
    </source>
</evidence>
<organism evidence="1 2">
    <name type="scientific">Caldalkalibacillus thermarum (strain TA2.A1)</name>
    <dbReference type="NCBI Taxonomy" id="986075"/>
    <lineage>
        <taxon>Bacteria</taxon>
        <taxon>Bacillati</taxon>
        <taxon>Bacillota</taxon>
        <taxon>Bacilli</taxon>
        <taxon>Bacillales</taxon>
        <taxon>Bacillaceae</taxon>
        <taxon>Caldalkalibacillus</taxon>
    </lineage>
</organism>
<comment type="caution">
    <text evidence="1">The sequence shown here is derived from an EMBL/GenBank/DDBJ whole genome shotgun (WGS) entry which is preliminary data.</text>
</comment>
<evidence type="ECO:0000313" key="2">
    <source>
        <dbReference type="Proteomes" id="UP000010716"/>
    </source>
</evidence>
<dbReference type="CDD" id="cd02440">
    <property type="entry name" value="AdoMet_MTases"/>
    <property type="match status" value="1"/>
</dbReference>
<dbReference type="InterPro" id="IPR029063">
    <property type="entry name" value="SAM-dependent_MTases_sf"/>
</dbReference>
<dbReference type="eggNOG" id="COG3963">
    <property type="taxonomic scope" value="Bacteria"/>
</dbReference>
<dbReference type="Proteomes" id="UP000010716">
    <property type="component" value="Unassembled WGS sequence"/>
</dbReference>
<gene>
    <name evidence="1" type="ORF">CathTA2_1753</name>
</gene>
<name>F5L7F3_CALTT</name>
<dbReference type="AlphaFoldDB" id="F5L7F3"/>